<keyword evidence="6" id="KW-1185">Reference proteome</keyword>
<name>A0AAV7FG19_ARIFI</name>
<comment type="caution">
    <text evidence="5">The sequence shown here is derived from an EMBL/GenBank/DDBJ whole genome shotgun (WGS) entry which is preliminary data.</text>
</comment>
<evidence type="ECO:0000313" key="5">
    <source>
        <dbReference type="EMBL" id="KAG9459913.1"/>
    </source>
</evidence>
<dbReference type="GO" id="GO:0032259">
    <property type="term" value="P:methylation"/>
    <property type="evidence" value="ECO:0007669"/>
    <property type="project" value="UniProtKB-KW"/>
</dbReference>
<feature type="domain" description="Methyltransferase" evidence="4">
    <location>
        <begin position="50"/>
        <end position="123"/>
    </location>
</feature>
<evidence type="ECO:0000256" key="1">
    <source>
        <dbReference type="ARBA" id="ARBA00008361"/>
    </source>
</evidence>
<evidence type="ECO:0000259" key="4">
    <source>
        <dbReference type="Pfam" id="PF13649"/>
    </source>
</evidence>
<proteinExistence type="inferred from homology"/>
<reference evidence="5 6" key="1">
    <citation type="submission" date="2021-07" db="EMBL/GenBank/DDBJ databases">
        <title>The Aristolochia fimbriata genome: insights into angiosperm evolution, floral development and chemical biosynthesis.</title>
        <authorList>
            <person name="Jiao Y."/>
        </authorList>
    </citation>
    <scope>NUCLEOTIDE SEQUENCE [LARGE SCALE GENOMIC DNA]</scope>
    <source>
        <strain evidence="5">IBCAS-2021</strain>
        <tissue evidence="5">Leaf</tissue>
    </source>
</reference>
<accession>A0AAV7FG19</accession>
<comment type="similarity">
    <text evidence="1">Belongs to the methyltransferase superfamily.</text>
</comment>
<organism evidence="5 6">
    <name type="scientific">Aristolochia fimbriata</name>
    <name type="common">White veined hardy Dutchman's pipe vine</name>
    <dbReference type="NCBI Taxonomy" id="158543"/>
    <lineage>
        <taxon>Eukaryota</taxon>
        <taxon>Viridiplantae</taxon>
        <taxon>Streptophyta</taxon>
        <taxon>Embryophyta</taxon>
        <taxon>Tracheophyta</taxon>
        <taxon>Spermatophyta</taxon>
        <taxon>Magnoliopsida</taxon>
        <taxon>Magnoliidae</taxon>
        <taxon>Piperales</taxon>
        <taxon>Aristolochiaceae</taxon>
        <taxon>Aristolochia</taxon>
    </lineage>
</organism>
<dbReference type="InterPro" id="IPR051419">
    <property type="entry name" value="Lys/N-term_MeTrsfase_sf"/>
</dbReference>
<dbReference type="SUPFAM" id="SSF53335">
    <property type="entry name" value="S-adenosyl-L-methionine-dependent methyltransferases"/>
    <property type="match status" value="1"/>
</dbReference>
<evidence type="ECO:0000256" key="3">
    <source>
        <dbReference type="ARBA" id="ARBA00022679"/>
    </source>
</evidence>
<dbReference type="EMBL" id="JAINDJ010000002">
    <property type="protein sequence ID" value="KAG9459913.1"/>
    <property type="molecule type" value="Genomic_DNA"/>
</dbReference>
<dbReference type="CDD" id="cd02440">
    <property type="entry name" value="AdoMet_MTases"/>
    <property type="match status" value="1"/>
</dbReference>
<keyword evidence="2" id="KW-0489">Methyltransferase</keyword>
<gene>
    <name evidence="5" type="ORF">H6P81_004421</name>
</gene>
<dbReference type="Proteomes" id="UP000825729">
    <property type="component" value="Unassembled WGS sequence"/>
</dbReference>
<dbReference type="Gene3D" id="3.40.50.150">
    <property type="entry name" value="Vaccinia Virus protein VP39"/>
    <property type="match status" value="1"/>
</dbReference>
<dbReference type="PANTHER" id="PTHR12176:SF79">
    <property type="entry name" value="METHYLTRANSFERASE TYPE 11 DOMAIN-CONTAINING PROTEIN"/>
    <property type="match status" value="1"/>
</dbReference>
<dbReference type="Pfam" id="PF13649">
    <property type="entry name" value="Methyltransf_25"/>
    <property type="match status" value="1"/>
</dbReference>
<dbReference type="InterPro" id="IPR041698">
    <property type="entry name" value="Methyltransf_25"/>
</dbReference>
<dbReference type="AlphaFoldDB" id="A0AAV7FG19"/>
<sequence>MTLGTSTQAYGEPSYWDKRYSKDPAPFDWYQKYPALAPLFQLYLRHHHRILLVGCGNSTLGDDMVKDGYQDVVNIDISSVVIEAMRKKYKDCPQLIFTRMDVRDMNAFDSGSFDAVIDKGTLDSLMCGSNASQNANKMLEEIGSLNNYQDPQEWRNICAGKFGSQTQESQKWNLTVPIPQDEDSTSINAILGKNSDVHYIYVGIKDESLRLEPKESSLNIDKEEA</sequence>
<protein>
    <recommendedName>
        <fullName evidence="4">Methyltransferase domain-containing protein</fullName>
    </recommendedName>
</protein>
<dbReference type="InterPro" id="IPR029063">
    <property type="entry name" value="SAM-dependent_MTases_sf"/>
</dbReference>
<dbReference type="GO" id="GO:0008168">
    <property type="term" value="F:methyltransferase activity"/>
    <property type="evidence" value="ECO:0007669"/>
    <property type="project" value="UniProtKB-KW"/>
</dbReference>
<keyword evidence="3" id="KW-0808">Transferase</keyword>
<evidence type="ECO:0000313" key="6">
    <source>
        <dbReference type="Proteomes" id="UP000825729"/>
    </source>
</evidence>
<dbReference type="PANTHER" id="PTHR12176">
    <property type="entry name" value="SAM-DEPENDENT METHYLTRANSFERASE SUPERFAMILY PROTEIN"/>
    <property type="match status" value="1"/>
</dbReference>
<evidence type="ECO:0000256" key="2">
    <source>
        <dbReference type="ARBA" id="ARBA00022603"/>
    </source>
</evidence>